<dbReference type="RefSeq" id="WP_069156027.1">
    <property type="nucleotide sequence ID" value="NZ_MCGI01000001.1"/>
</dbReference>
<dbReference type="InterPro" id="IPR018580">
    <property type="entry name" value="Uncharacterised_YfhO"/>
</dbReference>
<feature type="transmembrane region" description="Helical" evidence="1">
    <location>
        <begin position="20"/>
        <end position="39"/>
    </location>
</feature>
<organism evidence="2 3">
    <name type="scientific">Eisenbergiella tayi</name>
    <dbReference type="NCBI Taxonomy" id="1432052"/>
    <lineage>
        <taxon>Bacteria</taxon>
        <taxon>Bacillati</taxon>
        <taxon>Bacillota</taxon>
        <taxon>Clostridia</taxon>
        <taxon>Lachnospirales</taxon>
        <taxon>Lachnospiraceae</taxon>
        <taxon>Eisenbergiella</taxon>
    </lineage>
</organism>
<proteinExistence type="predicted"/>
<feature type="transmembrane region" description="Helical" evidence="1">
    <location>
        <begin position="187"/>
        <end position="216"/>
    </location>
</feature>
<feature type="transmembrane region" description="Helical" evidence="1">
    <location>
        <begin position="228"/>
        <end position="253"/>
    </location>
</feature>
<feature type="transmembrane region" description="Helical" evidence="1">
    <location>
        <begin position="305"/>
        <end position="322"/>
    </location>
</feature>
<reference evidence="2 3" key="1">
    <citation type="submission" date="2016-07" db="EMBL/GenBank/DDBJ databases">
        <title>Characterization of isolates of Eisenbergiella tayi derived from blood cultures, using whole genome sequencing.</title>
        <authorList>
            <person name="Burdz T."/>
            <person name="Wiebe D."/>
            <person name="Huynh C."/>
            <person name="Bernard K."/>
        </authorList>
    </citation>
    <scope>NUCLEOTIDE SEQUENCE [LARGE SCALE GENOMIC DNA]</scope>
    <source>
        <strain evidence="2 3">NML 120489</strain>
    </source>
</reference>
<sequence>MKPIKCINTAVKKGINSDYLKIFIINFVIAMLSFALLIIRGNGIFTLCNDFNEQQIPFHMLANNSLKNGGFLWNWNIDLGSSFVGALGFYVLGSPFAWLSFLFPARFYPFLVGWLYMMKYATAGTLAYGYIKRFTSKKYAALGAVLYAFSGFQCVNLIFHHFHDAVAFFPLLLIGYEKLAREGKKGVLAFAVFVNAFVNYYFFIQEVIFLILYFLCREGINLWKKRKLIGSCFAEGILGVGMAGIIFIPSVLFTMQNPRITRLLPLDHWIYTGNRDFLQIIRTLLFPGELMNSQSCIKEFDWTSWSAYLPMIGLSLVLCYIIKNWKSWLGRILMICIVATGIPIINSVFGMFSDTNYHRWLYMLILLMSLASAIVMENRKEYPVKRISFVLFLFMCFITVGSYWWSEHKFQLIYQPRVFLVLSLTGIAGVLLTWLITLWIKKERSYFICMGCAVVIFSIFTTGYTAKLYQRISPQMSQQYYSRLMAFQEFKLPDERYRFDSSDNTLLMAASLPGTGSFTSMVNASIYDFYEALDTSRPVFTPETAEGTRELLGGKYYISTELKKDTEYLQKVSSSEKDYYLYEHDLAVPIGSAYNMYMTSSDFFEISDELRPAAMLKCIIVSDEDEYKVSDVLKKYDKQKDEDIFAYKIEKLVEERNREASEILEKSYGGFTCTIAVDKTKYAFFSVPYDRGFKAYVNGNKVEILKTNGMMAIPLEKGINKIKFVYMNYDLVIGLISTIVFFILWIIYKKGICKNRDKVKSTVEVE</sequence>
<dbReference type="Proteomes" id="UP000095003">
    <property type="component" value="Unassembled WGS sequence"/>
</dbReference>
<keyword evidence="1" id="KW-1133">Transmembrane helix</keyword>
<gene>
    <name evidence="2" type="ORF">BEH84_01097</name>
</gene>
<name>A0A1E3AXE4_9FIRM</name>
<evidence type="ECO:0000313" key="2">
    <source>
        <dbReference type="EMBL" id="ODM13382.1"/>
    </source>
</evidence>
<comment type="caution">
    <text evidence="2">The sequence shown here is derived from an EMBL/GenBank/DDBJ whole genome shotgun (WGS) entry which is preliminary data.</text>
</comment>
<feature type="transmembrane region" description="Helical" evidence="1">
    <location>
        <begin position="329"/>
        <end position="351"/>
    </location>
</feature>
<dbReference type="PANTHER" id="PTHR38454">
    <property type="entry name" value="INTEGRAL MEMBRANE PROTEIN-RELATED"/>
    <property type="match status" value="1"/>
</dbReference>
<evidence type="ECO:0000313" key="3">
    <source>
        <dbReference type="Proteomes" id="UP000095003"/>
    </source>
</evidence>
<keyword evidence="1" id="KW-0812">Transmembrane</keyword>
<feature type="transmembrane region" description="Helical" evidence="1">
    <location>
        <begin position="96"/>
        <end position="118"/>
    </location>
</feature>
<dbReference type="GeneID" id="93299598"/>
<dbReference type="PANTHER" id="PTHR38454:SF1">
    <property type="entry name" value="INTEGRAL MEMBRANE PROTEIN"/>
    <property type="match status" value="1"/>
</dbReference>
<dbReference type="Pfam" id="PF09586">
    <property type="entry name" value="YfhO"/>
    <property type="match status" value="2"/>
</dbReference>
<feature type="transmembrane region" description="Helical" evidence="1">
    <location>
        <begin position="418"/>
        <end position="440"/>
    </location>
</feature>
<keyword evidence="1" id="KW-0472">Membrane</keyword>
<feature type="transmembrane region" description="Helical" evidence="1">
    <location>
        <begin position="139"/>
        <end position="162"/>
    </location>
</feature>
<feature type="transmembrane region" description="Helical" evidence="1">
    <location>
        <begin position="726"/>
        <end position="748"/>
    </location>
</feature>
<feature type="transmembrane region" description="Helical" evidence="1">
    <location>
        <begin position="447"/>
        <end position="466"/>
    </location>
</feature>
<feature type="transmembrane region" description="Helical" evidence="1">
    <location>
        <begin position="387"/>
        <end position="406"/>
    </location>
</feature>
<accession>A0A1E3AXE4</accession>
<evidence type="ECO:0000256" key="1">
    <source>
        <dbReference type="SAM" id="Phobius"/>
    </source>
</evidence>
<dbReference type="EMBL" id="MCGI01000001">
    <property type="protein sequence ID" value="ODM13382.1"/>
    <property type="molecule type" value="Genomic_DNA"/>
</dbReference>
<dbReference type="AlphaFoldDB" id="A0A1E3AXE4"/>
<feature type="transmembrane region" description="Helical" evidence="1">
    <location>
        <begin position="357"/>
        <end position="375"/>
    </location>
</feature>
<protein>
    <submittedName>
        <fullName evidence="2">Bacterial membrane protein YfhO</fullName>
    </submittedName>
</protein>